<dbReference type="EMBL" id="CADCSY010000035">
    <property type="protein sequence ID" value="CAA9223830.1"/>
    <property type="molecule type" value="Genomic_DNA"/>
</dbReference>
<comment type="subunit">
    <text evidence="11">NDH-1 is composed of 14 different subunits. Subunits NuoA, H, J, K, L, M, N constitute the membrane sector of the complex.</text>
</comment>
<sequence>MDDYLPLVVMFVLAVGFVLLSIASSKLLAPSRPTSAKDAPYESGIVPTRDNPERFPVTFYLVAMIFIVFDIEIIFLYPWAVIYRELGAFGLVEMLVFSVAVFVAFVYLISNGALDWGPLRRSRRLDGTLDGNRTSSSTIRRIPSRTQVEGEAAPPAAREEGASREAVAAGAAVGSTSEASTSTEVPV</sequence>
<keyword evidence="3 11" id="KW-0813">Transport</keyword>
<organism evidence="14">
    <name type="scientific">uncultured Acidimicrobiales bacterium</name>
    <dbReference type="NCBI Taxonomy" id="310071"/>
    <lineage>
        <taxon>Bacteria</taxon>
        <taxon>Bacillati</taxon>
        <taxon>Actinomycetota</taxon>
        <taxon>Acidimicrobiia</taxon>
        <taxon>Acidimicrobiales</taxon>
        <taxon>environmental samples</taxon>
    </lineage>
</organism>
<dbReference type="Gene3D" id="1.20.58.1610">
    <property type="entry name" value="NADH:ubiquinone/plastoquinone oxidoreductase, chain 3"/>
    <property type="match status" value="1"/>
</dbReference>
<evidence type="ECO:0000256" key="13">
    <source>
        <dbReference type="SAM" id="MobiDB-lite"/>
    </source>
</evidence>
<dbReference type="GO" id="GO:0008137">
    <property type="term" value="F:NADH dehydrogenase (ubiquinone) activity"/>
    <property type="evidence" value="ECO:0007669"/>
    <property type="project" value="InterPro"/>
</dbReference>
<dbReference type="AlphaFoldDB" id="A0A6J4HIZ3"/>
<keyword evidence="9 11" id="KW-0520">NAD</keyword>
<feature type="transmembrane region" description="Helical" evidence="11">
    <location>
        <begin position="6"/>
        <end position="29"/>
    </location>
</feature>
<feature type="compositionally biased region" description="Low complexity" evidence="13">
    <location>
        <begin position="133"/>
        <end position="156"/>
    </location>
</feature>
<proteinExistence type="inferred from homology"/>
<comment type="catalytic activity">
    <reaction evidence="11 12">
        <text>a quinone + NADH + 5 H(+)(in) = a quinol + NAD(+) + 4 H(+)(out)</text>
        <dbReference type="Rhea" id="RHEA:57888"/>
        <dbReference type="ChEBI" id="CHEBI:15378"/>
        <dbReference type="ChEBI" id="CHEBI:24646"/>
        <dbReference type="ChEBI" id="CHEBI:57540"/>
        <dbReference type="ChEBI" id="CHEBI:57945"/>
        <dbReference type="ChEBI" id="CHEBI:132124"/>
    </reaction>
</comment>
<dbReference type="PANTHER" id="PTHR11058:SF22">
    <property type="entry name" value="NADH-QUINONE OXIDOREDUCTASE SUBUNIT A"/>
    <property type="match status" value="1"/>
</dbReference>
<reference evidence="14" key="1">
    <citation type="submission" date="2020-02" db="EMBL/GenBank/DDBJ databases">
        <authorList>
            <person name="Meier V. D."/>
        </authorList>
    </citation>
    <scope>NUCLEOTIDE SEQUENCE</scope>
    <source>
        <strain evidence="14">AVDCRST_MAG20</strain>
    </source>
</reference>
<feature type="compositionally biased region" description="Low complexity" evidence="13">
    <location>
        <begin position="164"/>
        <end position="187"/>
    </location>
</feature>
<dbReference type="InterPro" id="IPR000440">
    <property type="entry name" value="NADH_UbQ/plastoQ_OxRdtase_su3"/>
</dbReference>
<dbReference type="GO" id="GO:0050136">
    <property type="term" value="F:NADH dehydrogenase (quinone) (non-electrogenic) activity"/>
    <property type="evidence" value="ECO:0007669"/>
    <property type="project" value="UniProtKB-UniRule"/>
</dbReference>
<evidence type="ECO:0000256" key="12">
    <source>
        <dbReference type="RuleBase" id="RU003639"/>
    </source>
</evidence>
<dbReference type="GO" id="GO:0030964">
    <property type="term" value="C:NADH dehydrogenase complex"/>
    <property type="evidence" value="ECO:0007669"/>
    <property type="project" value="TreeGrafter"/>
</dbReference>
<keyword evidence="10 11" id="KW-0472">Membrane</keyword>
<dbReference type="InterPro" id="IPR023043">
    <property type="entry name" value="NAD(P)H_OxRDtase_bac/plastid"/>
</dbReference>
<dbReference type="EC" id="7.1.1.-" evidence="11"/>
<comment type="function">
    <text evidence="11">NDH-1 shuttles electrons from NADH, via FMN and iron-sulfur (Fe-S) centers, to quinones in the respiratory chain. The immediate electron acceptor for the enzyme in this species is believed to be a menaquinone. Couples the redox reaction to proton translocation (for every two electrons transferred, four hydrogen ions are translocated across the cytoplasmic membrane), and thus conserves the redox energy in a proton gradient.</text>
</comment>
<dbReference type="GO" id="GO:0005886">
    <property type="term" value="C:plasma membrane"/>
    <property type="evidence" value="ECO:0007669"/>
    <property type="project" value="UniProtKB-SubCell"/>
</dbReference>
<evidence type="ECO:0000256" key="9">
    <source>
        <dbReference type="ARBA" id="ARBA00023027"/>
    </source>
</evidence>
<evidence type="ECO:0000256" key="3">
    <source>
        <dbReference type="ARBA" id="ARBA00022448"/>
    </source>
</evidence>
<comment type="similarity">
    <text evidence="2 11 12">Belongs to the complex I subunit 3 family.</text>
</comment>
<dbReference type="GO" id="GO:0048038">
    <property type="term" value="F:quinone binding"/>
    <property type="evidence" value="ECO:0007669"/>
    <property type="project" value="UniProtKB-KW"/>
</dbReference>
<keyword evidence="7 11" id="KW-1278">Translocase</keyword>
<keyword evidence="8 11" id="KW-1133">Transmembrane helix</keyword>
<evidence type="ECO:0000256" key="11">
    <source>
        <dbReference type="HAMAP-Rule" id="MF_01394"/>
    </source>
</evidence>
<keyword evidence="14" id="KW-0830">Ubiquinone</keyword>
<keyword evidence="5 11" id="KW-0812">Transmembrane</keyword>
<keyword evidence="14" id="KW-0560">Oxidoreductase</keyword>
<feature type="transmembrane region" description="Helical" evidence="11">
    <location>
        <begin position="94"/>
        <end position="114"/>
    </location>
</feature>
<evidence type="ECO:0000256" key="10">
    <source>
        <dbReference type="ARBA" id="ARBA00023136"/>
    </source>
</evidence>
<feature type="transmembrane region" description="Helical" evidence="11">
    <location>
        <begin position="59"/>
        <end position="82"/>
    </location>
</feature>
<evidence type="ECO:0000313" key="14">
    <source>
        <dbReference type="EMBL" id="CAA9223830.1"/>
    </source>
</evidence>
<gene>
    <name evidence="11" type="primary">nuoA</name>
    <name evidence="14" type="ORF">AVDCRST_MAG20-889</name>
</gene>
<accession>A0A6J4HIZ3</accession>
<feature type="region of interest" description="Disordered" evidence="13">
    <location>
        <begin position="127"/>
        <end position="187"/>
    </location>
</feature>
<evidence type="ECO:0000256" key="5">
    <source>
        <dbReference type="ARBA" id="ARBA00022692"/>
    </source>
</evidence>
<name>A0A6J4HIZ3_9ACTN</name>
<evidence type="ECO:0000256" key="1">
    <source>
        <dbReference type="ARBA" id="ARBA00004141"/>
    </source>
</evidence>
<evidence type="ECO:0000256" key="6">
    <source>
        <dbReference type="ARBA" id="ARBA00022719"/>
    </source>
</evidence>
<evidence type="ECO:0000256" key="2">
    <source>
        <dbReference type="ARBA" id="ARBA00008472"/>
    </source>
</evidence>
<dbReference type="InterPro" id="IPR038430">
    <property type="entry name" value="NDAH_ubi_oxred_su3_sf"/>
</dbReference>
<keyword evidence="4 11" id="KW-1003">Cell membrane</keyword>
<protein>
    <recommendedName>
        <fullName evidence="11">NADH-quinone oxidoreductase subunit A</fullName>
        <ecNumber evidence="11">7.1.1.-</ecNumber>
    </recommendedName>
    <alternativeName>
        <fullName evidence="11">NADH dehydrogenase I subunit A</fullName>
    </alternativeName>
    <alternativeName>
        <fullName evidence="11">NDH-1 subunit A</fullName>
    </alternativeName>
    <alternativeName>
        <fullName evidence="11">NUO1</fullName>
    </alternativeName>
</protein>
<evidence type="ECO:0000256" key="7">
    <source>
        <dbReference type="ARBA" id="ARBA00022967"/>
    </source>
</evidence>
<dbReference type="Pfam" id="PF00507">
    <property type="entry name" value="Oxidored_q4"/>
    <property type="match status" value="1"/>
</dbReference>
<evidence type="ECO:0000256" key="4">
    <source>
        <dbReference type="ARBA" id="ARBA00022475"/>
    </source>
</evidence>
<dbReference type="HAMAP" id="MF_01394">
    <property type="entry name" value="NDH1_NuoA"/>
    <property type="match status" value="1"/>
</dbReference>
<dbReference type="PANTHER" id="PTHR11058">
    <property type="entry name" value="NADH-UBIQUINONE OXIDOREDUCTASE CHAIN 3"/>
    <property type="match status" value="1"/>
</dbReference>
<evidence type="ECO:0000256" key="8">
    <source>
        <dbReference type="ARBA" id="ARBA00022989"/>
    </source>
</evidence>
<keyword evidence="6 11" id="KW-0874">Quinone</keyword>
<comment type="subcellular location">
    <subcellularLocation>
        <location evidence="11 12">Cell membrane</location>
        <topology evidence="11 12">Multi-pass membrane protein</topology>
    </subcellularLocation>
    <subcellularLocation>
        <location evidence="1">Membrane</location>
        <topology evidence="1">Multi-pass membrane protein</topology>
    </subcellularLocation>
</comment>